<proteinExistence type="inferred from homology"/>
<evidence type="ECO:0000256" key="10">
    <source>
        <dbReference type="RuleBase" id="RU003694"/>
    </source>
</evidence>
<dbReference type="InterPro" id="IPR014031">
    <property type="entry name" value="Ketoacyl_synth_C"/>
</dbReference>
<keyword evidence="3 8" id="KW-0808">Transferase</keyword>
<dbReference type="NCBIfam" id="NF005589">
    <property type="entry name" value="PRK07314.1"/>
    <property type="match status" value="1"/>
</dbReference>
<name>A0A7S2WMI7_9STRA</name>
<dbReference type="InterPro" id="IPR000794">
    <property type="entry name" value="Beta-ketoacyl_synthase"/>
</dbReference>
<dbReference type="Gene3D" id="3.40.47.10">
    <property type="match status" value="1"/>
</dbReference>
<organism evidence="12">
    <name type="scientific">Mucochytrium quahogii</name>
    <dbReference type="NCBI Taxonomy" id="96639"/>
    <lineage>
        <taxon>Eukaryota</taxon>
        <taxon>Sar</taxon>
        <taxon>Stramenopiles</taxon>
        <taxon>Bigyra</taxon>
        <taxon>Labyrinthulomycetes</taxon>
        <taxon>Thraustochytrida</taxon>
        <taxon>Thraustochytriidae</taxon>
        <taxon>Mucochytrium</taxon>
    </lineage>
</organism>
<evidence type="ECO:0000256" key="2">
    <source>
        <dbReference type="ARBA" id="ARBA00022516"/>
    </source>
</evidence>
<dbReference type="PROSITE" id="PS52004">
    <property type="entry name" value="KS3_2"/>
    <property type="match status" value="1"/>
</dbReference>
<dbReference type="PIRSF" id="PIRSF000447">
    <property type="entry name" value="KAS_II"/>
    <property type="match status" value="1"/>
</dbReference>
<dbReference type="PANTHER" id="PTHR11712:SF336">
    <property type="entry name" value="3-OXOACYL-[ACYL-CARRIER-PROTEIN] SYNTHASE, MITOCHONDRIAL"/>
    <property type="match status" value="1"/>
</dbReference>
<dbReference type="GO" id="GO:0006633">
    <property type="term" value="P:fatty acid biosynthetic process"/>
    <property type="evidence" value="ECO:0007669"/>
    <property type="project" value="UniProtKB-KW"/>
</dbReference>
<dbReference type="CDD" id="cd00834">
    <property type="entry name" value="KAS_I_II"/>
    <property type="match status" value="1"/>
</dbReference>
<evidence type="ECO:0000256" key="8">
    <source>
        <dbReference type="PIRNR" id="PIRNR000447"/>
    </source>
</evidence>
<keyword evidence="4" id="KW-0276">Fatty acid metabolism</keyword>
<evidence type="ECO:0000256" key="5">
    <source>
        <dbReference type="ARBA" id="ARBA00023098"/>
    </source>
</evidence>
<dbReference type="AlphaFoldDB" id="A0A7S2WMI7"/>
<feature type="active site" description="For beta-ketoacyl synthase activity" evidence="9">
    <location>
        <position position="174"/>
    </location>
</feature>
<dbReference type="InterPro" id="IPR016039">
    <property type="entry name" value="Thiolase-like"/>
</dbReference>
<dbReference type="Pfam" id="PF02801">
    <property type="entry name" value="Ketoacyl-synt_C"/>
    <property type="match status" value="1"/>
</dbReference>
<evidence type="ECO:0000256" key="4">
    <source>
        <dbReference type="ARBA" id="ARBA00022832"/>
    </source>
</evidence>
<accession>A0A7S2WMI7</accession>
<keyword evidence="2 8" id="KW-0444">Lipid biosynthesis</keyword>
<dbReference type="InterPro" id="IPR020841">
    <property type="entry name" value="PKS_Beta-ketoAc_synthase_dom"/>
</dbReference>
<evidence type="ECO:0000256" key="6">
    <source>
        <dbReference type="ARBA" id="ARBA00023160"/>
    </source>
</evidence>
<evidence type="ECO:0000256" key="3">
    <source>
        <dbReference type="ARBA" id="ARBA00022679"/>
    </source>
</evidence>
<dbReference type="SUPFAM" id="SSF53901">
    <property type="entry name" value="Thiolase-like"/>
    <property type="match status" value="2"/>
</dbReference>
<gene>
    <name evidence="12" type="ORF">QSP1433_LOCUS12962</name>
</gene>
<keyword evidence="7" id="KW-0012">Acyltransferase</keyword>
<sequence>MMQRRVVVTGIGVVSPLGVGTSLSWQKLIQGGSGVGNVHFDEPYAQGIPSKIGAKVDRKEFDKVLPAVLTNKRAQDTGCISMAMVAALEAIQDSGIDFQDASIDPTRAGVAIGSGIGSSVEEVVAAHDLISNHPSGIRKLSPYFVPRLLINMAAGQVSIAHNLQGPNHSCVTACATGAHSIGDASRFIQFDDADIMVAGGTESSMNALSYAGFSRVKALSTGFNDEPEKASRPFDKDRDGFVMGEGAGIVVLEELEHAKKRGARIYAELTGYGLSGDAFHLTAPAEDGKGAITSMGSSIRHAGVALDKIDYINAHATSTPLGDEVESQAIASVFSSVREGHTPAVSSTKGATGHLLGAAGALEAIFTILSVHNGVIPPTINLDNPNIDTDVRAALHFVANTAEQRVVNSAISNSFGFGGVNTSLLFSKYN</sequence>
<dbReference type="NCBIfam" id="TIGR03150">
    <property type="entry name" value="fabF"/>
    <property type="match status" value="1"/>
</dbReference>
<dbReference type="InterPro" id="IPR014030">
    <property type="entry name" value="Ketoacyl_synth_N"/>
</dbReference>
<comment type="similarity">
    <text evidence="1 8 10">Belongs to the thiolase-like superfamily. Beta-ketoacyl-ACP synthases family.</text>
</comment>
<dbReference type="FunFam" id="3.40.47.10:FF:000009">
    <property type="entry name" value="3-oxoacyl-[acyl-carrier-protein] synthase 2"/>
    <property type="match status" value="1"/>
</dbReference>
<keyword evidence="5" id="KW-0443">Lipid metabolism</keyword>
<reference evidence="12" key="1">
    <citation type="submission" date="2021-01" db="EMBL/GenBank/DDBJ databases">
        <authorList>
            <person name="Corre E."/>
            <person name="Pelletier E."/>
            <person name="Niang G."/>
            <person name="Scheremetjew M."/>
            <person name="Finn R."/>
            <person name="Kale V."/>
            <person name="Holt S."/>
            <person name="Cochrane G."/>
            <person name="Meng A."/>
            <person name="Brown T."/>
            <person name="Cohen L."/>
        </authorList>
    </citation>
    <scope>NUCLEOTIDE SEQUENCE</scope>
    <source>
        <strain evidence="12">NY070348D</strain>
    </source>
</reference>
<dbReference type="GO" id="GO:0005739">
    <property type="term" value="C:mitochondrion"/>
    <property type="evidence" value="ECO:0007669"/>
    <property type="project" value="TreeGrafter"/>
</dbReference>
<dbReference type="SMART" id="SM00825">
    <property type="entry name" value="PKS_KS"/>
    <property type="match status" value="1"/>
</dbReference>
<evidence type="ECO:0000256" key="7">
    <source>
        <dbReference type="ARBA" id="ARBA00023315"/>
    </source>
</evidence>
<evidence type="ECO:0000256" key="1">
    <source>
        <dbReference type="ARBA" id="ARBA00008467"/>
    </source>
</evidence>
<evidence type="ECO:0000256" key="9">
    <source>
        <dbReference type="PIRSR" id="PIRSR000447-1"/>
    </source>
</evidence>
<evidence type="ECO:0000259" key="11">
    <source>
        <dbReference type="PROSITE" id="PS52004"/>
    </source>
</evidence>
<dbReference type="InterPro" id="IPR017568">
    <property type="entry name" value="3-oxoacyl-ACP_synth-2"/>
</dbReference>
<feature type="domain" description="Ketosynthase family 3 (KS3)" evidence="11">
    <location>
        <begin position="3"/>
        <end position="428"/>
    </location>
</feature>
<keyword evidence="6 8" id="KW-0275">Fatty acid biosynthesis</keyword>
<dbReference type="PANTHER" id="PTHR11712">
    <property type="entry name" value="POLYKETIDE SYNTHASE-RELATED"/>
    <property type="match status" value="1"/>
</dbReference>
<dbReference type="EMBL" id="HBHK01020424">
    <property type="protein sequence ID" value="CAD9696753.1"/>
    <property type="molecule type" value="Transcribed_RNA"/>
</dbReference>
<protein>
    <recommendedName>
        <fullName evidence="8">3-oxoacyl-[acyl-carrier-protein] synthase</fullName>
    </recommendedName>
</protein>
<evidence type="ECO:0000313" key="12">
    <source>
        <dbReference type="EMBL" id="CAD9696753.1"/>
    </source>
</evidence>
<dbReference type="GO" id="GO:0004315">
    <property type="term" value="F:3-oxoacyl-[acyl-carrier-protein] synthase activity"/>
    <property type="evidence" value="ECO:0007669"/>
    <property type="project" value="TreeGrafter"/>
</dbReference>
<dbReference type="Pfam" id="PF00109">
    <property type="entry name" value="ketoacyl-synt"/>
    <property type="match status" value="1"/>
</dbReference>